<evidence type="ECO:0000313" key="6">
    <source>
        <dbReference type="Proteomes" id="UP000297725"/>
    </source>
</evidence>
<accession>A0A7Z2B4W9</accession>
<dbReference type="Proteomes" id="UP000297725">
    <property type="component" value="Unassembled WGS sequence"/>
</dbReference>
<reference evidence="3 5" key="2">
    <citation type="journal article" date="2020" name="Int. J. Syst. Evol. Microbiol.">
        <title>Vagococcus xieshaowenii sp. nov., isolated from snow finch (Montifringilla taczanowskii) cloacal content.</title>
        <authorList>
            <person name="Ge Y."/>
            <person name="Yang J."/>
            <person name="Lai X.H."/>
            <person name="Zhang G."/>
            <person name="Jin D."/>
            <person name="Lu S."/>
            <person name="Wang B."/>
            <person name="Huang Y."/>
            <person name="Huang Y."/>
            <person name="Ren Z."/>
            <person name="Zhang X."/>
            <person name="Xu J."/>
        </authorList>
    </citation>
    <scope>NUCLEOTIDE SEQUENCE [LARGE SCALE GENOMIC DNA]</scope>
    <source>
        <strain evidence="5">personal::cf-49</strain>
        <strain evidence="3">Personal::cf-49</strain>
    </source>
</reference>
<gene>
    <name evidence="4" type="ORF">E4031_08905</name>
    <name evidence="3" type="ORF">E4Z98_00485</name>
</gene>
<keyword evidence="1" id="KW-0732">Signal</keyword>
<organism evidence="3 5">
    <name type="scientific">Vagococcus xieshaowenii</name>
    <dbReference type="NCBI Taxonomy" id="2562451"/>
    <lineage>
        <taxon>Bacteria</taxon>
        <taxon>Bacillati</taxon>
        <taxon>Bacillota</taxon>
        <taxon>Bacilli</taxon>
        <taxon>Lactobacillales</taxon>
        <taxon>Enterococcaceae</taxon>
        <taxon>Vagococcus</taxon>
    </lineage>
</organism>
<evidence type="ECO:0000313" key="4">
    <source>
        <dbReference type="EMBL" id="TFZ39417.1"/>
    </source>
</evidence>
<dbReference type="KEGG" id="vac:E4Z98_00485"/>
<dbReference type="AlphaFoldDB" id="A0A4Z0D1M5"/>
<evidence type="ECO:0000313" key="3">
    <source>
        <dbReference type="EMBL" id="QCA27904.1"/>
    </source>
</evidence>
<dbReference type="OrthoDB" id="384490at2"/>
<feature type="chain" id="PRO_5044616867" description="DUF6273 domain-containing protein" evidence="1">
    <location>
        <begin position="20"/>
        <end position="1154"/>
    </location>
</feature>
<feature type="domain" description="DUF6273" evidence="2">
    <location>
        <begin position="541"/>
        <end position="702"/>
    </location>
</feature>
<dbReference type="RefSeq" id="WP_135255100.1">
    <property type="nucleotide sequence ID" value="NZ_CP038865.1"/>
</dbReference>
<keyword evidence="5" id="KW-1185">Reference proteome</keyword>
<evidence type="ECO:0000313" key="5">
    <source>
        <dbReference type="Proteomes" id="UP000296883"/>
    </source>
</evidence>
<dbReference type="Pfam" id="PF19789">
    <property type="entry name" value="DUF6273"/>
    <property type="match status" value="2"/>
</dbReference>
<name>A0A4Z0D1M5_9ENTE</name>
<reference evidence="4 6" key="1">
    <citation type="submission" date="2019-03" db="EMBL/GenBank/DDBJ databases">
        <title>Vagococcus sp. was isolated fron gut of Carduelis flavirostris.</title>
        <authorList>
            <person name="Ge Y."/>
        </authorList>
    </citation>
    <scope>NUCLEOTIDE SEQUENCE [LARGE SCALE GENOMIC DNA]</scope>
    <source>
        <strain evidence="4 6">CF-210</strain>
    </source>
</reference>
<sequence length="1154" mass="128785">MRAKTIVTASLLACTLCHSYEQTTATETTNLQADIHKLAKDTDDTNIAGFIVVPKEITLEKNGNMVENQEIPLHYYPMSENDSDVTISSTSHVVELKNQANQDEIVSLPIFNSDNDRLTEGSTDLVTLSSSDPTKMFALRTTVDAFPSEEIYTGTMTFESTVQVVTDITWEIDGASELQPASTATYQLIPHPATSRSTPETVTWSVENKNSEETKIDEKTGELTIGLDENEGTLTITATPEDGESYTKEVTVKPLLKGDEFTYDGIEWTVMKREATQALIVTKDVVGDGFGYNEEKDSNNSYEDSTLKEKATAFYNQRSDYMKTNYVLPVTISSGDSVEVTTVNGNEEDKQAFALSLGDIYANWTTQKERTVGKDWWLRTKVSSLPNTVYYIQSDGSLNDTNLTTGKNEKFLRPALYIKQGEIKEKLKLKHLHVRGAKPTHTVNYQLSKDENNEGQFVGQNENVEFTIHEEFTTSDKTAISDNGELTLGLNEQQSTITVQATHNGQTVEKHVDVLPLEEGEVINIDGLDWRVLKIDETTQQALLITEYVQGNEGIVFNEEEKGNIYQGSNLEAQMHAFYENQVSDTIKHHALPVNLPIDSERAHGDEVSNQTSVASEGEPTAFALSGADKMSIFGENHTEAIAYVDDEAKEKEDAKHWWLRTKAESGSASPAAYRVNHIGRNVSLAVQGEISVTPYLRPAVYVHLGSETYEPWTITGQDAVIKGDKKVAYHMVSNELNPTDMNLTWGVYYATSKGTMVNENGELTVASNETATTITVVATNGKQTARKDIRVEPQVAITKATVTNGEDEGLDIITEYQEAIQGETIQFESNFPDELKENIVWKVPSESNPNLNPNTKFNGNVLTIGTKELSTTIKVIAVSRYNPANYAKFDLTVTPKLEIKADIGYTISVLSTRSFSTNLDAEFSLDTEIENEVEHLDIKADPGLSKKITINVLITALQEKDDFTVQLNASHTSKNGRQQVATKSITINLFKVGRSVTLGNFNWKILDIDNEGNYFMIMSELNQMRQTSFSLNGYTSYEDSELYKFLETIENEISGDIKKYIQPINLFSQGEEDITKVDVINGEKRLFPLTKQDYLKYERYLPAIPGDSMHITGWSLRTSKGSQVYFVEFDRPELISPNSIKYVRPGVIFNFGY</sequence>
<evidence type="ECO:0000259" key="2">
    <source>
        <dbReference type="Pfam" id="PF19789"/>
    </source>
</evidence>
<feature type="signal peptide" evidence="1">
    <location>
        <begin position="1"/>
        <end position="19"/>
    </location>
</feature>
<dbReference type="Proteomes" id="UP000296883">
    <property type="component" value="Chromosome"/>
</dbReference>
<accession>A0A4Z0D1M5</accession>
<feature type="domain" description="DUF6273" evidence="2">
    <location>
        <begin position="278"/>
        <end position="419"/>
    </location>
</feature>
<dbReference type="EMBL" id="SRHU01000035">
    <property type="protein sequence ID" value="TFZ39417.1"/>
    <property type="molecule type" value="Genomic_DNA"/>
</dbReference>
<proteinExistence type="predicted"/>
<protein>
    <recommendedName>
        <fullName evidence="2">DUF6273 domain-containing protein</fullName>
    </recommendedName>
</protein>
<evidence type="ECO:0000256" key="1">
    <source>
        <dbReference type="SAM" id="SignalP"/>
    </source>
</evidence>
<dbReference type="InterPro" id="IPR046240">
    <property type="entry name" value="DUF6273"/>
</dbReference>
<dbReference type="EMBL" id="CP038865">
    <property type="protein sequence ID" value="QCA27904.1"/>
    <property type="molecule type" value="Genomic_DNA"/>
</dbReference>